<evidence type="ECO:0000256" key="3">
    <source>
        <dbReference type="ARBA" id="ARBA00022475"/>
    </source>
</evidence>
<dbReference type="GO" id="GO:0005886">
    <property type="term" value="C:plasma membrane"/>
    <property type="evidence" value="ECO:0007669"/>
    <property type="project" value="UniProtKB-SubCell"/>
</dbReference>
<protein>
    <submittedName>
        <fullName evidence="8">Permease</fullName>
    </submittedName>
</protein>
<keyword evidence="6 7" id="KW-0472">Membrane</keyword>
<dbReference type="PANTHER" id="PTHR34184:SF4">
    <property type="entry name" value="UPF0718 PROTEIN YCGR"/>
    <property type="match status" value="1"/>
</dbReference>
<comment type="subcellular location">
    <subcellularLocation>
        <location evidence="1">Cell membrane</location>
        <topology evidence="1">Multi-pass membrane protein</topology>
    </subcellularLocation>
</comment>
<dbReference type="InterPro" id="IPR005524">
    <property type="entry name" value="DUF318"/>
</dbReference>
<keyword evidence="4 7" id="KW-0812">Transmembrane</keyword>
<evidence type="ECO:0000256" key="1">
    <source>
        <dbReference type="ARBA" id="ARBA00004651"/>
    </source>
</evidence>
<feature type="transmembrane region" description="Helical" evidence="7">
    <location>
        <begin position="87"/>
        <end position="110"/>
    </location>
</feature>
<feature type="transmembrane region" description="Helical" evidence="7">
    <location>
        <begin position="214"/>
        <end position="235"/>
    </location>
</feature>
<comment type="similarity">
    <text evidence="2">Belongs to the UPF0718 family.</text>
</comment>
<keyword evidence="3" id="KW-1003">Cell membrane</keyword>
<evidence type="ECO:0000313" key="8">
    <source>
        <dbReference type="EMBL" id="QOW60926.1"/>
    </source>
</evidence>
<evidence type="ECO:0000313" key="9">
    <source>
        <dbReference type="Proteomes" id="UP000593915"/>
    </source>
</evidence>
<dbReference type="AlphaFoldDB" id="A0A7S6WPI2"/>
<dbReference type="PANTHER" id="PTHR34184">
    <property type="entry name" value="UPF0718 PROTEIN YCGR"/>
    <property type="match status" value="1"/>
</dbReference>
<dbReference type="Pfam" id="PF03773">
    <property type="entry name" value="ArsP_1"/>
    <property type="match status" value="1"/>
</dbReference>
<dbReference type="Proteomes" id="UP000593915">
    <property type="component" value="Chromosome"/>
</dbReference>
<gene>
    <name evidence="8" type="ORF">IFE08_00410</name>
</gene>
<dbReference type="EMBL" id="CP061839">
    <property type="protein sequence ID" value="QOW60926.1"/>
    <property type="molecule type" value="Genomic_DNA"/>
</dbReference>
<feature type="transmembrane region" description="Helical" evidence="7">
    <location>
        <begin position="305"/>
        <end position="328"/>
    </location>
</feature>
<proteinExistence type="inferred from homology"/>
<evidence type="ECO:0000256" key="2">
    <source>
        <dbReference type="ARBA" id="ARBA00006386"/>
    </source>
</evidence>
<accession>A0A7S6WPI2</accession>
<evidence type="ECO:0000256" key="5">
    <source>
        <dbReference type="ARBA" id="ARBA00022989"/>
    </source>
</evidence>
<evidence type="ECO:0000256" key="6">
    <source>
        <dbReference type="ARBA" id="ARBA00023136"/>
    </source>
</evidence>
<evidence type="ECO:0000256" key="4">
    <source>
        <dbReference type="ARBA" id="ARBA00022692"/>
    </source>
</evidence>
<feature type="transmembrane region" description="Helical" evidence="7">
    <location>
        <begin position="52"/>
        <end position="75"/>
    </location>
</feature>
<evidence type="ECO:0000256" key="7">
    <source>
        <dbReference type="SAM" id="Phobius"/>
    </source>
</evidence>
<sequence>MQNFISVINTVFLSILLQAFPFMLLGAIISSILHIFVSDKFVIKIFLSKNGLGFLTALFGGLCFPVCECASVPVISGLIKKGVAMPIAITFMLAAPILNPISIMSTLYAFPDKPMVMIYRIFFGIVTALAIGLFLLFYPKSKYLKEDGKIEPSCSCGCAHTHSDKETETHHVHCSCNSGNHNCDDKSREDIRFGENLKELFLHTGEEFFNAGKYLIFGALVTAIIRVCVPADFFIKFTAGNSYTGIALMMLFAFLFSACSTSDAFIARSFYGNFSLFSVMGFLVYGPMMDIKNIFMLLSFFKKQFVIELAIIITVLNFIFVTALGFIFL</sequence>
<feature type="transmembrane region" description="Helical" evidence="7">
    <location>
        <begin position="241"/>
        <end position="258"/>
    </location>
</feature>
<organism evidence="8 9">
    <name type="scientific">Treponema pedis</name>
    <dbReference type="NCBI Taxonomy" id="409322"/>
    <lineage>
        <taxon>Bacteria</taxon>
        <taxon>Pseudomonadati</taxon>
        <taxon>Spirochaetota</taxon>
        <taxon>Spirochaetia</taxon>
        <taxon>Spirochaetales</taxon>
        <taxon>Treponemataceae</taxon>
        <taxon>Treponema</taxon>
    </lineage>
</organism>
<feature type="transmembrane region" description="Helical" evidence="7">
    <location>
        <begin position="12"/>
        <end position="37"/>
    </location>
</feature>
<dbReference type="InterPro" id="IPR052923">
    <property type="entry name" value="UPF0718"/>
</dbReference>
<name>A0A7S6WPI2_9SPIR</name>
<feature type="transmembrane region" description="Helical" evidence="7">
    <location>
        <begin position="265"/>
        <end position="285"/>
    </location>
</feature>
<reference evidence="8 9" key="1">
    <citation type="submission" date="2020-09" db="EMBL/GenBank/DDBJ databases">
        <title>Characterization of Treponema spp. from bovine digital dermatitis in Korea.</title>
        <authorList>
            <person name="Espiritu H.M."/>
            <person name="Cho Y.I."/>
            <person name="Mamuad L."/>
        </authorList>
    </citation>
    <scope>NUCLEOTIDE SEQUENCE [LARGE SCALE GENOMIC DNA]</scope>
    <source>
        <strain evidence="8 9">KS1</strain>
    </source>
</reference>
<dbReference type="RefSeq" id="WP_194076369.1">
    <property type="nucleotide sequence ID" value="NZ_CP061839.1"/>
</dbReference>
<keyword evidence="5 7" id="KW-1133">Transmembrane helix</keyword>
<feature type="transmembrane region" description="Helical" evidence="7">
    <location>
        <begin position="116"/>
        <end position="138"/>
    </location>
</feature>